<protein>
    <submittedName>
        <fullName evidence="1">Uncharacterized protein</fullName>
    </submittedName>
</protein>
<dbReference type="EMBL" id="CP089982">
    <property type="protein sequence ID" value="WXA91125.1"/>
    <property type="molecule type" value="Genomic_DNA"/>
</dbReference>
<keyword evidence="2" id="KW-1185">Reference proteome</keyword>
<dbReference type="Proteomes" id="UP001379533">
    <property type="component" value="Chromosome"/>
</dbReference>
<gene>
    <name evidence="1" type="ORF">LZC95_32305</name>
</gene>
<proteinExistence type="predicted"/>
<evidence type="ECO:0000313" key="2">
    <source>
        <dbReference type="Proteomes" id="UP001379533"/>
    </source>
</evidence>
<organism evidence="1 2">
    <name type="scientific">Pendulispora brunnea</name>
    <dbReference type="NCBI Taxonomy" id="2905690"/>
    <lineage>
        <taxon>Bacteria</taxon>
        <taxon>Pseudomonadati</taxon>
        <taxon>Myxococcota</taxon>
        <taxon>Myxococcia</taxon>
        <taxon>Myxococcales</taxon>
        <taxon>Sorangiineae</taxon>
        <taxon>Pendulisporaceae</taxon>
        <taxon>Pendulispora</taxon>
    </lineage>
</organism>
<dbReference type="RefSeq" id="WP_394841746.1">
    <property type="nucleotide sequence ID" value="NZ_CP089982.1"/>
</dbReference>
<evidence type="ECO:0000313" key="1">
    <source>
        <dbReference type="EMBL" id="WXA91125.1"/>
    </source>
</evidence>
<accession>A0ABZ2JXB0</accession>
<reference evidence="1 2" key="1">
    <citation type="submission" date="2021-12" db="EMBL/GenBank/DDBJ databases">
        <title>Discovery of the Pendulisporaceae a myxobacterial family with distinct sporulation behavior and unique specialized metabolism.</title>
        <authorList>
            <person name="Garcia R."/>
            <person name="Popoff A."/>
            <person name="Bader C.D."/>
            <person name="Loehr J."/>
            <person name="Walesch S."/>
            <person name="Walt C."/>
            <person name="Boldt J."/>
            <person name="Bunk B."/>
            <person name="Haeckl F.J.F.P.J."/>
            <person name="Gunesch A.P."/>
            <person name="Birkelbach J."/>
            <person name="Nuebel U."/>
            <person name="Pietschmann T."/>
            <person name="Bach T."/>
            <person name="Mueller R."/>
        </authorList>
    </citation>
    <scope>NUCLEOTIDE SEQUENCE [LARGE SCALE GENOMIC DNA]</scope>
    <source>
        <strain evidence="1 2">MSr12523</strain>
    </source>
</reference>
<sequence>MVFFILHRWGASERSRDPRVVEALLSELDGQEPTDELTSVSLCLPSGWCLSAFPNGLMIFENVEETSIEPRYMRVSSRSAARELMELLARQQFHDLHQRAWRAYFD</sequence>
<name>A0ABZ2JXB0_9BACT</name>